<comment type="caution">
    <text evidence="2">Lacks conserved residue(s) required for the propagation of feature annotation.</text>
</comment>
<protein>
    <recommendedName>
        <fullName evidence="2 3">Single-stranded DNA-binding protein</fullName>
        <shortName evidence="2">SSB</shortName>
    </recommendedName>
</protein>
<dbReference type="NCBIfam" id="TIGR00621">
    <property type="entry name" value="ssb"/>
    <property type="match status" value="1"/>
</dbReference>
<dbReference type="PANTHER" id="PTHR10302:SF27">
    <property type="entry name" value="SINGLE-STRANDED DNA-BINDING PROTEIN"/>
    <property type="match status" value="1"/>
</dbReference>
<dbReference type="PIRSF" id="PIRSF002070">
    <property type="entry name" value="SSB"/>
    <property type="match status" value="1"/>
</dbReference>
<name>A0A2R4VYP3_THEAF</name>
<dbReference type="SUPFAM" id="SSF50249">
    <property type="entry name" value="Nucleic acid-binding proteins"/>
    <property type="match status" value="1"/>
</dbReference>
<proteinExistence type="inferred from homology"/>
<gene>
    <name evidence="4" type="ORF">TDSAC_0262</name>
</gene>
<dbReference type="OrthoDB" id="9809878at2"/>
<evidence type="ECO:0000256" key="2">
    <source>
        <dbReference type="HAMAP-Rule" id="MF_00984"/>
    </source>
</evidence>
<dbReference type="InterPro" id="IPR012340">
    <property type="entry name" value="NA-bd_OB-fold"/>
</dbReference>
<dbReference type="InterPro" id="IPR000424">
    <property type="entry name" value="Primosome_PriB/ssb"/>
</dbReference>
<dbReference type="KEGG" id="taci:TDSAC_0262"/>
<dbReference type="GO" id="GO:0009295">
    <property type="term" value="C:nucleoid"/>
    <property type="evidence" value="ECO:0007669"/>
    <property type="project" value="TreeGrafter"/>
</dbReference>
<dbReference type="InterPro" id="IPR011344">
    <property type="entry name" value="ssDNA-bd"/>
</dbReference>
<dbReference type="PANTHER" id="PTHR10302">
    <property type="entry name" value="SINGLE-STRANDED DNA-BINDING PROTEIN"/>
    <property type="match status" value="1"/>
</dbReference>
<evidence type="ECO:0000256" key="3">
    <source>
        <dbReference type="PIRNR" id="PIRNR002070"/>
    </source>
</evidence>
<evidence type="ECO:0000313" key="4">
    <source>
        <dbReference type="EMBL" id="AWB09645.1"/>
    </source>
</evidence>
<comment type="subunit">
    <text evidence="2">Homotetramer.</text>
</comment>
<reference evidence="4 5" key="1">
    <citation type="submission" date="2017-04" db="EMBL/GenBank/DDBJ databases">
        <title>Genomic insights into metabolism of Thermodesulfobium acidiphilum.</title>
        <authorList>
            <person name="Toshchakov S.V."/>
            <person name="Frolov E.N."/>
            <person name="Kublanov I.V."/>
            <person name="Samarov N.I."/>
            <person name="Novikov A."/>
            <person name="Lebedinsky A.V."/>
            <person name="Bonch-Osmolovskaya E.A."/>
            <person name="Chernyh N.A."/>
        </authorList>
    </citation>
    <scope>NUCLEOTIDE SEQUENCE [LARGE SCALE GENOMIC DNA]</scope>
    <source>
        <strain evidence="4 5">3127-1</strain>
    </source>
</reference>
<dbReference type="Proteomes" id="UP000244792">
    <property type="component" value="Chromosome"/>
</dbReference>
<dbReference type="CDD" id="cd04496">
    <property type="entry name" value="SSB_OBF"/>
    <property type="match status" value="1"/>
</dbReference>
<evidence type="ECO:0000256" key="1">
    <source>
        <dbReference type="ARBA" id="ARBA00023125"/>
    </source>
</evidence>
<dbReference type="PROSITE" id="PS50935">
    <property type="entry name" value="SSB"/>
    <property type="match status" value="1"/>
</dbReference>
<dbReference type="GO" id="GO:0006260">
    <property type="term" value="P:DNA replication"/>
    <property type="evidence" value="ECO:0007669"/>
    <property type="project" value="InterPro"/>
</dbReference>
<keyword evidence="1 2" id="KW-0238">DNA-binding</keyword>
<evidence type="ECO:0000313" key="5">
    <source>
        <dbReference type="Proteomes" id="UP000244792"/>
    </source>
</evidence>
<dbReference type="EMBL" id="CP020921">
    <property type="protein sequence ID" value="AWB09645.1"/>
    <property type="molecule type" value="Genomic_DNA"/>
</dbReference>
<accession>A0A2R4VYP3</accession>
<dbReference type="Gene3D" id="2.40.50.140">
    <property type="entry name" value="Nucleic acid-binding proteins"/>
    <property type="match status" value="1"/>
</dbReference>
<dbReference type="GO" id="GO:0003697">
    <property type="term" value="F:single-stranded DNA binding"/>
    <property type="evidence" value="ECO:0007669"/>
    <property type="project" value="UniProtKB-UniRule"/>
</dbReference>
<dbReference type="RefSeq" id="WP_108308221.1">
    <property type="nucleotide sequence ID" value="NZ_CP020921.1"/>
</dbReference>
<keyword evidence="5" id="KW-1185">Reference proteome</keyword>
<sequence length="141" mass="15872">MSRFNKVILVGRLVKDPELRYTAEGVPVASLTIAVNRINRKNSTDQTNADFFNIVAWRATAEFASNFMRKGILFLVEGRLQNRSYETKEGSKRTVTEIVADSIQLLSPKQESAQKSETGEDVAELDDFIFDDDFSKGDSPF</sequence>
<organism evidence="4 5">
    <name type="scientific">Thermodesulfobium acidiphilum</name>
    <dbReference type="NCBI Taxonomy" id="1794699"/>
    <lineage>
        <taxon>Bacteria</taxon>
        <taxon>Pseudomonadati</taxon>
        <taxon>Thermodesulfobiota</taxon>
        <taxon>Thermodesulfobiia</taxon>
        <taxon>Thermodesulfobiales</taxon>
        <taxon>Thermodesulfobiaceae</taxon>
        <taxon>Thermodesulfobium</taxon>
    </lineage>
</organism>
<dbReference type="HAMAP" id="MF_00984">
    <property type="entry name" value="SSB"/>
    <property type="match status" value="1"/>
</dbReference>
<dbReference type="AlphaFoldDB" id="A0A2R4VYP3"/>
<dbReference type="Pfam" id="PF00436">
    <property type="entry name" value="SSB"/>
    <property type="match status" value="1"/>
</dbReference>